<evidence type="ECO:0000256" key="6">
    <source>
        <dbReference type="ARBA" id="ARBA00022837"/>
    </source>
</evidence>
<feature type="domain" description="Cadherin" evidence="18">
    <location>
        <begin position="1487"/>
        <end position="1688"/>
    </location>
</feature>
<evidence type="ECO:0000256" key="13">
    <source>
        <dbReference type="ARBA" id="ARBA00079083"/>
    </source>
</evidence>
<evidence type="ECO:0000256" key="1">
    <source>
        <dbReference type="ARBA" id="ARBA00004251"/>
    </source>
</evidence>
<evidence type="ECO:0000256" key="2">
    <source>
        <dbReference type="ARBA" id="ARBA00022475"/>
    </source>
</evidence>
<dbReference type="FunFam" id="2.60.40.60:FF:000080">
    <property type="entry name" value="FAT atypical cadherin 1"/>
    <property type="match status" value="1"/>
</dbReference>
<keyword evidence="5" id="KW-0677">Repeat</keyword>
<sequence>MRRGCCLLLALAALLAAPASARAEHVRYLEVSENAPPGTRVGFIDADSPPYLIVPVPGSAVDSDLIVDQATGEIRTRVPLDRESRPSYSLVALPQNVRVVVKVLDENDNAPSFPLERVDVEFPENSPRDSKRALPPAKDPDLDQYSTQRYEIVSGNEGEAFRLAAHRGRDGVLYLDLQNSAALDREARAGYQLLVEALDGGSPPLRSRLHVNVTVQDVNDNPPIFKQSRYVASVPENATVGTAVLKVDASDADAGENGRIEYSINRRQSDREEMFRIDPETGMVYVNKALDFESKERHELVIVARDRGAQPLEASAFLSVHVSDVNDNQPAITVIFLSDDATPKISESAQPGEFVARISVSDPDSRAEYSNATVTLRGGEGHFGLATRDNIIYLVVVERPLDREERPHYELSVEATDAGTPPLRAVRSFRLLVTDVNDNAPRFLRDSYEAHLLEASEPGTSVIRVSAEDADEGPNARVRYSLLNSTWFAIDEDTGLISTAAHVDCEADPAPLLTVLATDSGKPPLSASATVRVTVHDVNDNEPIFEKPLYNVSLPEDLPPGRCFIKVQASDPDCGVNAMVNYTLAPSSGAAEQFVVRSDTGDICVRAPLDRETAAYHELPVIATDRGGLSTTSIVRVLMTDVNDNRPIFEPREYNVSLRAESPVSGPILRCVASDADAGFFGQVAYRISGGNEANIFRIDRSTGEIHVAQTNQLAQSSTYLLNVTATDGAGLKSILDASVRITTTTPGQRTAACDRPRYSISIKENVAQNTFIGSIRDPSVSSATGNTLNRFYLVTEEPELSLEAGTGAIRTRLPLDRETRDRYVLSVEARNGISVGYCQVEIVVEDVNDNPPQFPLSSVRISVAESHPLHTALYVASASDPDSTPATPLRYSIQHNSNELFGIDARSGEVYLARRLDYETQQRHRLMISALDGAGLSANLSLSVEVQDVNDNPPVFERNEYHVEVSEGARLNWQIVQVTAVDLDTGNNARLSYRLQGSGPFRVSPNSGWVTLAGQLDRETLDRYSLTVLATDNGSPAATASASILVTVLDDNDNEPRFEKDLYAFELLENLPSGMLVGTVSASDTDLGKNALLRYAVVQANSSFAVDPDTGEITTREPLDRESKAVHELVLEARDQGTPSRAARVPLRVSVLDVNDNSPEIVDPQGDVVSVREEQPPGTEVARVRALDNDLGENASVTYTILKDRDSDGYNVFAIDPISGMIKTKVALDHEDRNVYRLSVKASDAGRPARHSVRALRVEVLALADNRPTFTSSSLSFKVREDASIGEAVGSVSGAGPAGRVAYTLDSLRPLSRVPAFDVDRVSGQLVVAHSLDRENISEYQLEIRALDTTSIGNPQSIAVSVRIEIEDANDNAPRWPQDPIVLKVSERALIGSSIYNLSATDLDDGPNGELRYGLVAEYPPTGSFAVDSLTGALTLAKPLDREERSEYTLVLKAEDRAPAAERLASTVTVRVLVLDQNDNDPVFVAPQVSRLPVAPDVPPGGALVRVVAVDKDEGDNGRVSYVISSGNEEGRFSVGYDSGLVSLVRPPLLRPSELEITANDHGVPPRKASLKLTLTTAAGQTSGPPRLLLPSPVARVSENLRVGADVASVAGAAVLDQGNVSFSIAKGVASDVFGVSSSGAVSLLAPLDREKTSRYSVPVLARSSKLLDLATLEIFVLDENDNSPEFVPGSCYTLAVPENQENAVVHTLAATDADEGKNGEISYSIISGNIGSKFKLDAVTGVLSAGSLDREAVPKYVLTVSAKDKGRPSLEARCNLTVVVLDVNDNAPSFLHNQYSEPRLRAAFAGGDFETYVAASFSQGKYSTSVSEDVAPESSIMQVRATDSDQGVNGKITYSIAEESSWLFRVDNLTGVITTAGSLDREQQSLYRFLVVATDSGKYEARQTSVPVEIYIGDVNDNRPIFEEYPFKARVPVSTQPGQNILRVKANDADDAANGEIVYSFPREQDKPKFRIHPSTGIVTVTSSLAQENGRVYRLEVLATDKGNPPLSARGLIEFRIGDLSDLAPVLKFQNDSYDIVVQENSAAGTEVIQVTAVRSDGRRQQVTYSIGSGNDLQIFGIDEETGVLRVNDPSRLDAELCNDTRKAESSLLEDRDQDGQNRYWLSSVESEQAKERMKEGSRFVLTLVAKTVGPDPLEAYAKLVVRISDVNDNAPIFTQSQYSATVLEGNAKGDFVVKLSASDMDQGLNSRLLYHIVDGNPDNAFTINPPYSGIVRTNIVLDREIREKYRLTIIATDQGNPQLTGTAALSVRVIDINDNQPTFPEPKIISVHEGTAPGSVLTAITANDVDSSPALTYRFSNVSHPGPFSIDRFGGRVVLTGKLDAELRSEYTLHVLASDGLHEATTELTVRVTDLNDNPPRFEQVAYITTLSEERGNVQEVLSVNATDDDSTDENNGIRYRLVRPMKGFTVHSVSGVLLVNRTALPKPLPKEIELSIIAEDSGKPPLSAICSVVVRLNGLKNNVPGREYKVSIKENATRGTSLMKLADVDLLDGTIVAGDEGGFFEVSRGRLILARPLDRETRERYVIRLGAKDENSTTGSLVGDDPVTVIINVDDVNDNYPRFLEELHQVSIKEDAPLGHTVAVLRAKDEDLAGSPAASIVYDITSGNDAALFRVDESSGAVLVNASLDCDLGPEVYQLVVMACDSEPPAGRLCALARLRVRLEDVNDNSPKFPVSEYLEFVGENEPAGTTVFAARASDLDRGVYGALNYSIVSAAMAAAAANGFSDIDDSWKLFSIDPRSGAVTTRAVFDYEQRNRYAFSVRATDTGGRSTAVRVRVEIDSRDEFYPQFTERMYRFGVRPGTALQSGSVLGYVTATDRDKGPDGRVVYQLTSQHPFFKLNRTSGALIVKQKLLHAVAGLEESTRLVVSASSGRQGSLSNMTVVEVSLLDGDDLSVARGSDSGFATPTNSVGANMAVAASNGLADWALGLLIALLLLVLGFGSIFLYLHIKSRRHKKPGGSKPGLNGESNATASNSYVDPSAFDTIPIRSVGGVGGVGGVGAHGNGGAGVEASCQFAPPKYDEIPPYGTSGQSGTQATSELSGGSDRSGSSGRGSAEDDGEDEEIRMINEGQQTGDSASDLSVHNTQEYLARLGIVDPPAGTPRRPPEALPLDSLHLFEDETATEADIATLIYGKIGEPSRPTSGLEVPGGPSMNGSLSSIVHSEEELTGSYNWDYLLDWGPQYQPLAHVFSEIARLKDDAASVQSGHSAGSGKAKPLHKAPPPPLLTSVAPRSLTAPAMARGMLPRSPISHDASTFPSAALSPSFSPSLSPLATRSPSISPLVPTATPRGHCPPRAIPISDAELRI</sequence>
<dbReference type="InterPro" id="IPR002126">
    <property type="entry name" value="Cadherin-like_dom"/>
</dbReference>
<evidence type="ECO:0000313" key="20">
    <source>
        <dbReference type="Proteomes" id="UP000002358"/>
    </source>
</evidence>
<feature type="compositionally biased region" description="Basic and acidic residues" evidence="15">
    <location>
        <begin position="121"/>
        <end position="132"/>
    </location>
</feature>
<feature type="domain" description="Cadherin" evidence="18">
    <location>
        <begin position="755"/>
        <end position="855"/>
    </location>
</feature>
<feature type="domain" description="Cadherin" evidence="18">
    <location>
        <begin position="1272"/>
        <end position="1377"/>
    </location>
</feature>
<feature type="region of interest" description="Disordered" evidence="15">
    <location>
        <begin position="3041"/>
        <end position="3081"/>
    </location>
</feature>
<dbReference type="GO" id="GO:0007163">
    <property type="term" value="P:establishment or maintenance of cell polarity"/>
    <property type="evidence" value="ECO:0007669"/>
    <property type="project" value="UniProtKB-ARBA"/>
</dbReference>
<dbReference type="FunFam" id="2.60.40.60:FF:000035">
    <property type="entry name" value="Protocadherin Fat 3"/>
    <property type="match status" value="2"/>
</dbReference>
<feature type="domain" description="Cadherin" evidence="18">
    <location>
        <begin position="2282"/>
        <end position="2381"/>
    </location>
</feature>
<dbReference type="GO" id="GO:0016477">
    <property type="term" value="P:cell migration"/>
    <property type="evidence" value="ECO:0007669"/>
    <property type="project" value="UniProtKB-ARBA"/>
</dbReference>
<dbReference type="GO" id="GO:0005886">
    <property type="term" value="C:plasma membrane"/>
    <property type="evidence" value="ECO:0007669"/>
    <property type="project" value="UniProtKB-SubCell"/>
</dbReference>
<dbReference type="KEGG" id="nvi:100113866"/>
<evidence type="ECO:0000256" key="7">
    <source>
        <dbReference type="ARBA" id="ARBA00022889"/>
    </source>
</evidence>
<evidence type="ECO:0000259" key="18">
    <source>
        <dbReference type="PROSITE" id="PS50268"/>
    </source>
</evidence>
<feature type="domain" description="Cadherin" evidence="18">
    <location>
        <begin position="2828"/>
        <end position="2929"/>
    </location>
</feature>
<dbReference type="PROSITE" id="PS00232">
    <property type="entry name" value="CADHERIN_1"/>
    <property type="match status" value="11"/>
</dbReference>
<feature type="region of interest" description="Disordered" evidence="15">
    <location>
        <begin position="121"/>
        <end position="145"/>
    </location>
</feature>
<dbReference type="InParanoid" id="A0A7M7HE90"/>
<dbReference type="InterPro" id="IPR027397">
    <property type="entry name" value="Catenin-bd_sf"/>
</dbReference>
<dbReference type="GO" id="GO:0060429">
    <property type="term" value="P:epithelium development"/>
    <property type="evidence" value="ECO:0007669"/>
    <property type="project" value="UniProtKB-ARBA"/>
</dbReference>
<feature type="region of interest" description="Disordered" evidence="15">
    <location>
        <begin position="3300"/>
        <end position="3327"/>
    </location>
</feature>
<comment type="subcellular location">
    <subcellularLocation>
        <location evidence="1">Cell membrane</location>
        <topology evidence="1">Single-pass type I membrane protein</topology>
    </subcellularLocation>
</comment>
<dbReference type="InterPro" id="IPR015919">
    <property type="entry name" value="Cadherin-like_sf"/>
</dbReference>
<feature type="domain" description="Cadherin" evidence="18">
    <location>
        <begin position="958"/>
        <end position="1059"/>
    </location>
</feature>
<feature type="domain" description="Cadherin" evidence="18">
    <location>
        <begin position="1690"/>
        <end position="1792"/>
    </location>
</feature>
<dbReference type="InterPro" id="IPR020894">
    <property type="entry name" value="Cadherin_CS"/>
</dbReference>
<dbReference type="GeneID" id="100113866"/>
<dbReference type="FunFam" id="2.60.40.60:FF:000226">
    <property type="entry name" value="Dachsous, isoform B"/>
    <property type="match status" value="1"/>
</dbReference>
<evidence type="ECO:0000256" key="5">
    <source>
        <dbReference type="ARBA" id="ARBA00022737"/>
    </source>
</evidence>
<dbReference type="RefSeq" id="XP_008217905.1">
    <property type="nucleotide sequence ID" value="XM_008219683.4"/>
</dbReference>
<feature type="domain" description="Cadherin" evidence="18">
    <location>
        <begin position="2177"/>
        <end position="2282"/>
    </location>
</feature>
<feature type="chain" id="PRO_5029705218" description="Protocadherin-16" evidence="17">
    <location>
        <begin position="24"/>
        <end position="3327"/>
    </location>
</feature>
<evidence type="ECO:0000256" key="10">
    <source>
        <dbReference type="ARBA" id="ARBA00023180"/>
    </source>
</evidence>
<dbReference type="PRINTS" id="PR00205">
    <property type="entry name" value="CADHERIN"/>
</dbReference>
<dbReference type="FunFam" id="2.60.40.60:FF:000102">
    <property type="entry name" value="Dachsous cadherin-related 1b"/>
    <property type="match status" value="1"/>
</dbReference>
<evidence type="ECO:0000256" key="11">
    <source>
        <dbReference type="ARBA" id="ARBA00062150"/>
    </source>
</evidence>
<keyword evidence="3 16" id="KW-0812">Transmembrane</keyword>
<dbReference type="SMART" id="SM00112">
    <property type="entry name" value="CA"/>
    <property type="match status" value="27"/>
</dbReference>
<evidence type="ECO:0000256" key="9">
    <source>
        <dbReference type="ARBA" id="ARBA00023136"/>
    </source>
</evidence>
<keyword evidence="4 17" id="KW-0732">Signal</keyword>
<name>A0A7M7HE90_NASVI</name>
<dbReference type="FunFam" id="2.60.40.60:FF:000116">
    <property type="entry name" value="Dachsous cadherin-related 2"/>
    <property type="match status" value="2"/>
</dbReference>
<feature type="domain" description="Cadherin" evidence="18">
    <location>
        <begin position="2382"/>
        <end position="2583"/>
    </location>
</feature>
<feature type="domain" description="Cadherin" evidence="18">
    <location>
        <begin position="444"/>
        <end position="545"/>
    </location>
</feature>
<keyword evidence="2" id="KW-1003">Cell membrane</keyword>
<evidence type="ECO:0000313" key="19">
    <source>
        <dbReference type="EnsemblMetazoa" id="XP_008217905"/>
    </source>
</evidence>
<dbReference type="OrthoDB" id="6252479at2759"/>
<dbReference type="FunCoup" id="A0A7M7HE90">
    <property type="interactions" value="105"/>
</dbReference>
<proteinExistence type="predicted"/>
<dbReference type="CDD" id="cd11304">
    <property type="entry name" value="Cadherin_repeat"/>
    <property type="match status" value="27"/>
</dbReference>
<evidence type="ECO:0000256" key="14">
    <source>
        <dbReference type="PROSITE-ProRule" id="PRU00043"/>
    </source>
</evidence>
<feature type="domain" description="Cadherin" evidence="18">
    <location>
        <begin position="1060"/>
        <end position="1162"/>
    </location>
</feature>
<dbReference type="SUPFAM" id="SSF49313">
    <property type="entry name" value="Cadherin-like"/>
    <property type="match status" value="27"/>
</dbReference>
<dbReference type="PANTHER" id="PTHR24026:SF136">
    <property type="entry name" value="PROTOCADHERIN-23"/>
    <property type="match status" value="1"/>
</dbReference>
<feature type="domain" description="Cadherin" evidence="18">
    <location>
        <begin position="2694"/>
        <end position="2810"/>
    </location>
</feature>
<evidence type="ECO:0000256" key="12">
    <source>
        <dbReference type="ARBA" id="ARBA00072299"/>
    </source>
</evidence>
<feature type="domain" description="Cadherin" evidence="18">
    <location>
        <begin position="345"/>
        <end position="443"/>
    </location>
</feature>
<dbReference type="FunFam" id="2.60.40.60:FF:000140">
    <property type="entry name" value="Dachsous cadherin-related 1"/>
    <property type="match status" value="1"/>
</dbReference>
<evidence type="ECO:0000256" key="8">
    <source>
        <dbReference type="ARBA" id="ARBA00022989"/>
    </source>
</evidence>
<feature type="domain" description="Cadherin" evidence="18">
    <location>
        <begin position="2584"/>
        <end position="2693"/>
    </location>
</feature>
<dbReference type="GO" id="GO:0005509">
    <property type="term" value="F:calcium ion binding"/>
    <property type="evidence" value="ECO:0007669"/>
    <property type="project" value="UniProtKB-UniRule"/>
</dbReference>
<dbReference type="Proteomes" id="UP000002358">
    <property type="component" value="Unassembled WGS sequence"/>
</dbReference>
<evidence type="ECO:0000256" key="17">
    <source>
        <dbReference type="SAM" id="SignalP"/>
    </source>
</evidence>
<feature type="region of interest" description="Disordered" evidence="15">
    <location>
        <begin position="3222"/>
        <end position="3251"/>
    </location>
</feature>
<evidence type="ECO:0000256" key="16">
    <source>
        <dbReference type="SAM" id="Phobius"/>
    </source>
</evidence>
<dbReference type="FunFam" id="2.60.40.60:FF:000007">
    <property type="entry name" value="Protocadherin alpha 2"/>
    <property type="match status" value="1"/>
</dbReference>
<feature type="compositionally biased region" description="Polar residues" evidence="15">
    <location>
        <begin position="3049"/>
        <end position="3061"/>
    </location>
</feature>
<feature type="domain" description="Cadherin" evidence="18">
    <location>
        <begin position="23"/>
        <end position="113"/>
    </location>
</feature>
<feature type="domain" description="Cadherin" evidence="18">
    <location>
        <begin position="114"/>
        <end position="225"/>
    </location>
</feature>
<dbReference type="SMR" id="A0A7M7HE90"/>
<feature type="domain" description="Cadherin" evidence="18">
    <location>
        <begin position="1925"/>
        <end position="2029"/>
    </location>
</feature>
<evidence type="ECO:0000256" key="3">
    <source>
        <dbReference type="ARBA" id="ARBA00022692"/>
    </source>
</evidence>
<feature type="domain" description="Cadherin" evidence="18">
    <location>
        <begin position="226"/>
        <end position="332"/>
    </location>
</feature>
<dbReference type="FunFam" id="2.60.40.60:FF:000081">
    <property type="entry name" value="protocadherin Fat 4"/>
    <property type="match status" value="1"/>
</dbReference>
<dbReference type="CTD" id="109661"/>
<feature type="domain" description="Cadherin" evidence="18">
    <location>
        <begin position="2032"/>
        <end position="2176"/>
    </location>
</feature>
<feature type="domain" description="Cadherin" evidence="18">
    <location>
        <begin position="546"/>
        <end position="649"/>
    </location>
</feature>
<dbReference type="Gene3D" id="4.10.900.10">
    <property type="entry name" value="TCF3-CBD (Catenin binding domain)"/>
    <property type="match status" value="1"/>
</dbReference>
<keyword evidence="7" id="KW-0130">Cell adhesion</keyword>
<comment type="subunit">
    <text evidence="11">Heterophilic interaction with FAT4; this interaction affects their respective protein levels.</text>
</comment>
<dbReference type="FunFam" id="2.60.40.60:FF:000279">
    <property type="entry name" value="Protocadherin-16, putative"/>
    <property type="match status" value="1"/>
</dbReference>
<feature type="signal peptide" evidence="17">
    <location>
        <begin position="1"/>
        <end position="23"/>
    </location>
</feature>
<keyword evidence="9 16" id="KW-0472">Membrane</keyword>
<dbReference type="GO" id="GO:0048729">
    <property type="term" value="P:tissue morphogenesis"/>
    <property type="evidence" value="ECO:0007669"/>
    <property type="project" value="UniProtKB-ARBA"/>
</dbReference>
<feature type="region of interest" description="Disordered" evidence="15">
    <location>
        <begin position="2974"/>
        <end position="2993"/>
    </location>
</feature>
<protein>
    <recommendedName>
        <fullName evidence="12">Protocadherin-16</fullName>
    </recommendedName>
    <alternativeName>
        <fullName evidence="13">Protein dachsous homolog 1</fullName>
    </alternativeName>
</protein>
<accession>A0A7M7HE90</accession>
<dbReference type="PROSITE" id="PS50268">
    <property type="entry name" value="CADHERIN_2"/>
    <property type="match status" value="25"/>
</dbReference>
<keyword evidence="8 16" id="KW-1133">Transmembrane helix</keyword>
<keyword evidence="6 14" id="KW-0106">Calcium</keyword>
<dbReference type="GO" id="GO:0007156">
    <property type="term" value="P:homophilic cell adhesion via plasma membrane adhesion molecules"/>
    <property type="evidence" value="ECO:0007669"/>
    <property type="project" value="InterPro"/>
</dbReference>
<dbReference type="FunFam" id="2.60.40.60:FF:000020">
    <property type="entry name" value="Dachsous cadherin-related 1b"/>
    <property type="match status" value="5"/>
</dbReference>
<dbReference type="EnsemblMetazoa" id="XM_008219683">
    <property type="protein sequence ID" value="XP_008217905"/>
    <property type="gene ID" value="LOC100113866"/>
</dbReference>
<dbReference type="GO" id="GO:0009887">
    <property type="term" value="P:animal organ morphogenesis"/>
    <property type="evidence" value="ECO:0007669"/>
    <property type="project" value="UniProtKB-ARBA"/>
</dbReference>
<keyword evidence="10" id="KW-0325">Glycoprotein</keyword>
<dbReference type="Pfam" id="PF00028">
    <property type="entry name" value="Cadherin"/>
    <property type="match status" value="23"/>
</dbReference>
<feature type="domain" description="Cadherin" evidence="18">
    <location>
        <begin position="1820"/>
        <end position="1924"/>
    </location>
</feature>
<feature type="domain" description="Cadherin" evidence="18">
    <location>
        <begin position="1378"/>
        <end position="1485"/>
    </location>
</feature>
<feature type="domain" description="Cadherin" evidence="18">
    <location>
        <begin position="650"/>
        <end position="759"/>
    </location>
</feature>
<dbReference type="PANTHER" id="PTHR24026">
    <property type="entry name" value="FAT ATYPICAL CADHERIN-RELATED"/>
    <property type="match status" value="1"/>
</dbReference>
<dbReference type="FunFam" id="2.60.40.60:FF:000015">
    <property type="entry name" value="FAT atypical cadherin 1"/>
    <property type="match status" value="1"/>
</dbReference>
<keyword evidence="20" id="KW-1185">Reference proteome</keyword>
<reference evidence="19" key="1">
    <citation type="submission" date="2021-01" db="UniProtKB">
        <authorList>
            <consortium name="EnsemblMetazoa"/>
        </authorList>
    </citation>
    <scope>IDENTIFICATION</scope>
</reference>
<organism evidence="19 20">
    <name type="scientific">Nasonia vitripennis</name>
    <name type="common">Parasitic wasp</name>
    <dbReference type="NCBI Taxonomy" id="7425"/>
    <lineage>
        <taxon>Eukaryota</taxon>
        <taxon>Metazoa</taxon>
        <taxon>Ecdysozoa</taxon>
        <taxon>Arthropoda</taxon>
        <taxon>Hexapoda</taxon>
        <taxon>Insecta</taxon>
        <taxon>Pterygota</taxon>
        <taxon>Neoptera</taxon>
        <taxon>Endopterygota</taxon>
        <taxon>Hymenoptera</taxon>
        <taxon>Apocrita</taxon>
        <taxon>Proctotrupomorpha</taxon>
        <taxon>Chalcidoidea</taxon>
        <taxon>Pteromalidae</taxon>
        <taxon>Pteromalinae</taxon>
        <taxon>Nasonia</taxon>
    </lineage>
</organism>
<evidence type="ECO:0000256" key="15">
    <source>
        <dbReference type="SAM" id="MobiDB-lite"/>
    </source>
</evidence>
<feature type="domain" description="Cadherin" evidence="18">
    <location>
        <begin position="1164"/>
        <end position="1271"/>
    </location>
</feature>
<feature type="domain" description="Cadherin" evidence="18">
    <location>
        <begin position="856"/>
        <end position="957"/>
    </location>
</feature>
<feature type="compositionally biased region" description="Low complexity" evidence="15">
    <location>
        <begin position="3062"/>
        <end position="3074"/>
    </location>
</feature>
<dbReference type="Gene3D" id="2.60.40.60">
    <property type="entry name" value="Cadherins"/>
    <property type="match status" value="27"/>
</dbReference>
<feature type="transmembrane region" description="Helical" evidence="16">
    <location>
        <begin position="2946"/>
        <end position="2968"/>
    </location>
</feature>
<evidence type="ECO:0000256" key="4">
    <source>
        <dbReference type="ARBA" id="ARBA00022729"/>
    </source>
</evidence>